<proteinExistence type="predicted"/>
<feature type="region of interest" description="Disordered" evidence="1">
    <location>
        <begin position="1"/>
        <end position="40"/>
    </location>
</feature>
<dbReference type="EMBL" id="GBRH01255128">
    <property type="protein sequence ID" value="JAD42767.1"/>
    <property type="molecule type" value="Transcribed_RNA"/>
</dbReference>
<reference evidence="2" key="2">
    <citation type="journal article" date="2015" name="Data Brief">
        <title>Shoot transcriptome of the giant reed, Arundo donax.</title>
        <authorList>
            <person name="Barrero R.A."/>
            <person name="Guerrero F.D."/>
            <person name="Moolhuijzen P."/>
            <person name="Goolsby J.A."/>
            <person name="Tidwell J."/>
            <person name="Bellgard S.E."/>
            <person name="Bellgard M.I."/>
        </authorList>
    </citation>
    <scope>NUCLEOTIDE SEQUENCE</scope>
    <source>
        <tissue evidence="2">Shoot tissue taken approximately 20 cm above the soil surface</tissue>
    </source>
</reference>
<protein>
    <submittedName>
        <fullName evidence="2">Uncharacterized protein</fullName>
    </submittedName>
</protein>
<accession>A0A0A9LZM1</accession>
<name>A0A0A9LZM1_ARUDO</name>
<dbReference type="AlphaFoldDB" id="A0A0A9LZM1"/>
<feature type="compositionally biased region" description="Basic residues" evidence="1">
    <location>
        <begin position="15"/>
        <end position="40"/>
    </location>
</feature>
<sequence>MPLRTRRATFPSRRPSPRTRRWPHRDRGRPAKRHGGRDRC</sequence>
<reference evidence="2" key="1">
    <citation type="submission" date="2014-09" db="EMBL/GenBank/DDBJ databases">
        <authorList>
            <person name="Magalhaes I.L.F."/>
            <person name="Oliveira U."/>
            <person name="Santos F.R."/>
            <person name="Vidigal T.H.D.A."/>
            <person name="Brescovit A.D."/>
            <person name="Santos A.J."/>
        </authorList>
    </citation>
    <scope>NUCLEOTIDE SEQUENCE</scope>
    <source>
        <tissue evidence="2">Shoot tissue taken approximately 20 cm above the soil surface</tissue>
    </source>
</reference>
<organism evidence="2">
    <name type="scientific">Arundo donax</name>
    <name type="common">Giant reed</name>
    <name type="synonym">Donax arundinaceus</name>
    <dbReference type="NCBI Taxonomy" id="35708"/>
    <lineage>
        <taxon>Eukaryota</taxon>
        <taxon>Viridiplantae</taxon>
        <taxon>Streptophyta</taxon>
        <taxon>Embryophyta</taxon>
        <taxon>Tracheophyta</taxon>
        <taxon>Spermatophyta</taxon>
        <taxon>Magnoliopsida</taxon>
        <taxon>Liliopsida</taxon>
        <taxon>Poales</taxon>
        <taxon>Poaceae</taxon>
        <taxon>PACMAD clade</taxon>
        <taxon>Arundinoideae</taxon>
        <taxon>Arundineae</taxon>
        <taxon>Arundo</taxon>
    </lineage>
</organism>
<evidence type="ECO:0000313" key="2">
    <source>
        <dbReference type="EMBL" id="JAD42767.1"/>
    </source>
</evidence>
<evidence type="ECO:0000256" key="1">
    <source>
        <dbReference type="SAM" id="MobiDB-lite"/>
    </source>
</evidence>